<evidence type="ECO:0000313" key="4">
    <source>
        <dbReference type="Proteomes" id="UP000186817"/>
    </source>
</evidence>
<keyword evidence="4" id="KW-1185">Reference proteome</keyword>
<protein>
    <recommendedName>
        <fullName evidence="2">Peptidase S33 tripeptidyl aminopeptidase-like C-terminal domain-containing protein</fullName>
    </recommendedName>
</protein>
<evidence type="ECO:0000313" key="3">
    <source>
        <dbReference type="EMBL" id="OLP90585.1"/>
    </source>
</evidence>
<dbReference type="Pfam" id="PF08386">
    <property type="entry name" value="Abhydrolase_4"/>
    <property type="match status" value="1"/>
</dbReference>
<organism evidence="3 4">
    <name type="scientific">Symbiodinium microadriaticum</name>
    <name type="common">Dinoflagellate</name>
    <name type="synonym">Zooxanthella microadriatica</name>
    <dbReference type="NCBI Taxonomy" id="2951"/>
    <lineage>
        <taxon>Eukaryota</taxon>
        <taxon>Sar</taxon>
        <taxon>Alveolata</taxon>
        <taxon>Dinophyceae</taxon>
        <taxon>Suessiales</taxon>
        <taxon>Symbiodiniaceae</taxon>
        <taxon>Symbiodinium</taxon>
    </lineage>
</organism>
<gene>
    <name evidence="3" type="ORF">AK812_SmicGene27822</name>
</gene>
<feature type="domain" description="Peptidase S33 tripeptidyl aminopeptidase-like C-terminal" evidence="2">
    <location>
        <begin position="521"/>
        <end position="595"/>
    </location>
</feature>
<reference evidence="3 4" key="1">
    <citation type="submission" date="2016-02" db="EMBL/GenBank/DDBJ databases">
        <title>Genome analysis of coral dinoflagellate symbionts highlights evolutionary adaptations to a symbiotic lifestyle.</title>
        <authorList>
            <person name="Aranda M."/>
            <person name="Li Y."/>
            <person name="Liew Y.J."/>
            <person name="Baumgarten S."/>
            <person name="Simakov O."/>
            <person name="Wilson M."/>
            <person name="Piel J."/>
            <person name="Ashoor H."/>
            <person name="Bougouffa S."/>
            <person name="Bajic V.B."/>
            <person name="Ryu T."/>
            <person name="Ravasi T."/>
            <person name="Bayer T."/>
            <person name="Micklem G."/>
            <person name="Kim H."/>
            <person name="Bhak J."/>
            <person name="Lajeunesse T.C."/>
            <person name="Voolstra C.R."/>
        </authorList>
    </citation>
    <scope>NUCLEOTIDE SEQUENCE [LARGE SCALE GENOMIC DNA]</scope>
    <source>
        <strain evidence="3 4">CCMP2467</strain>
    </source>
</reference>
<dbReference type="SUPFAM" id="SSF53474">
    <property type="entry name" value="alpha/beta-Hydrolases"/>
    <property type="match status" value="1"/>
</dbReference>
<dbReference type="OMA" id="MIELEVW"/>
<dbReference type="Proteomes" id="UP000186817">
    <property type="component" value="Unassembled WGS sequence"/>
</dbReference>
<dbReference type="OrthoDB" id="425534at2759"/>
<accession>A0A1Q9D5W8</accession>
<dbReference type="InterPro" id="IPR029058">
    <property type="entry name" value="AB_hydrolase_fold"/>
</dbReference>
<sequence length="611" mass="66933">MALTGKCRFACLLWSLQILATQQRRPEDASSILQEKMVRAEACDLLHPLEGLKWTHSKKVGNNIVYSGNLTVPLSPHAEDKDDTPFLDLLVMLEVPPGASEPRLVHCGGPGSDATCVLGMSIQGYASFSISQRGIGVTANPNFECDPSHMKFPPKGQWNYEISDFTDCPCALPDGAPLVGQSFANLDPKNDCQVEVLFRSMALRSRTCAADSKWMLTGPRGKKYNFLEWSGTRMLAHENLDGASYGTAVAAVYANMFPDRVAKMVINGNMPPVPNTLEFAKGQGMALTQAFGHLERMCVKWTSTRPCDYFSNEMSLTKAWNALIGEIRAERLTAPTNLPGLGGNVSFPLSIGLLQGYVQELMIIAGFVPTGWAKPVLTLVNLAGMRGQSARVDQVAKILDRYCTLPTGYSGEWSGVKTWRDYGVCIGQQSVGLSSSEPDWRLEGLGVPLRRKGGDGFVNEGTVLGQDLFGRFTVAQAMGAYRAFRAEWEEMATSSFVGIFSAFFSWDAEAIPVQTGFRAGVRAFVVGNLYDPACSYTWSNHMRESLPNAVMMTWQGVGHCLMPGGNYQDSGMQPCLNRLDEYWKTGELPFDGFTCRTEAPVPLGNWSTETD</sequence>
<feature type="signal peptide" evidence="1">
    <location>
        <begin position="1"/>
        <end position="20"/>
    </location>
</feature>
<keyword evidence="1" id="KW-0732">Signal</keyword>
<dbReference type="Gene3D" id="3.40.50.1820">
    <property type="entry name" value="alpha/beta hydrolase"/>
    <property type="match status" value="1"/>
</dbReference>
<evidence type="ECO:0000259" key="2">
    <source>
        <dbReference type="Pfam" id="PF08386"/>
    </source>
</evidence>
<dbReference type="EMBL" id="LSRX01000703">
    <property type="protein sequence ID" value="OLP90585.1"/>
    <property type="molecule type" value="Genomic_DNA"/>
</dbReference>
<dbReference type="AlphaFoldDB" id="A0A1Q9D5W8"/>
<comment type="caution">
    <text evidence="3">The sequence shown here is derived from an EMBL/GenBank/DDBJ whole genome shotgun (WGS) entry which is preliminary data.</text>
</comment>
<dbReference type="InterPro" id="IPR013595">
    <property type="entry name" value="Pept_S33_TAP-like_C"/>
</dbReference>
<feature type="chain" id="PRO_5012819300" description="Peptidase S33 tripeptidyl aminopeptidase-like C-terminal domain-containing protein" evidence="1">
    <location>
        <begin position="21"/>
        <end position="611"/>
    </location>
</feature>
<evidence type="ECO:0000256" key="1">
    <source>
        <dbReference type="SAM" id="SignalP"/>
    </source>
</evidence>
<proteinExistence type="predicted"/>
<name>A0A1Q9D5W8_SYMMI</name>